<dbReference type="EMBL" id="CP012672">
    <property type="protein sequence ID" value="AUX28343.1"/>
    <property type="molecule type" value="Genomic_DNA"/>
</dbReference>
<protein>
    <submittedName>
        <fullName evidence="2">Membrane protein</fullName>
    </submittedName>
</protein>
<evidence type="ECO:0000313" key="2">
    <source>
        <dbReference type="EMBL" id="AUX28343.1"/>
    </source>
</evidence>
<dbReference type="Proteomes" id="UP000295497">
    <property type="component" value="Chromosome"/>
</dbReference>
<keyword evidence="1" id="KW-0812">Transmembrane</keyword>
<dbReference type="AlphaFoldDB" id="A0A4P2QGB8"/>
<sequence length="109" mass="11926">MSAWEIFVAILGLALITAFTRAFFLYPDRDLPLPGWLRRGLRYAPLAALAAVIVPEVVMTDGHLIATLQDARLPASLAASVYYVSRRDILGTIVTGMAVFLPLRIGLGW</sequence>
<dbReference type="Pfam" id="PF05437">
    <property type="entry name" value="AzlD"/>
    <property type="match status" value="1"/>
</dbReference>
<evidence type="ECO:0000256" key="1">
    <source>
        <dbReference type="SAM" id="Phobius"/>
    </source>
</evidence>
<evidence type="ECO:0000313" key="3">
    <source>
        <dbReference type="Proteomes" id="UP000295497"/>
    </source>
</evidence>
<dbReference type="RefSeq" id="WP_129572714.1">
    <property type="nucleotide sequence ID" value="NZ_CP012672.1"/>
</dbReference>
<organism evidence="2 3">
    <name type="scientific">Sorangium cellulosum</name>
    <name type="common">Polyangium cellulosum</name>
    <dbReference type="NCBI Taxonomy" id="56"/>
    <lineage>
        <taxon>Bacteria</taxon>
        <taxon>Pseudomonadati</taxon>
        <taxon>Myxococcota</taxon>
        <taxon>Polyangia</taxon>
        <taxon>Polyangiales</taxon>
        <taxon>Polyangiaceae</taxon>
        <taxon>Sorangium</taxon>
    </lineage>
</organism>
<gene>
    <name evidence="2" type="primary">spr</name>
    <name evidence="2" type="ORF">SOCE836_004130</name>
</gene>
<proteinExistence type="predicted"/>
<feature type="transmembrane region" description="Helical" evidence="1">
    <location>
        <begin position="89"/>
        <end position="107"/>
    </location>
</feature>
<accession>A0A4P2QGB8</accession>
<name>A0A4P2QGB8_SORCE</name>
<reference evidence="2 3" key="1">
    <citation type="submission" date="2015-09" db="EMBL/GenBank/DDBJ databases">
        <title>Sorangium comparison.</title>
        <authorList>
            <person name="Zaburannyi N."/>
            <person name="Bunk B."/>
            <person name="Overmann J."/>
            <person name="Mueller R."/>
        </authorList>
    </citation>
    <scope>NUCLEOTIDE SEQUENCE [LARGE SCALE GENOMIC DNA]</scope>
    <source>
        <strain evidence="2 3">So ce836</strain>
    </source>
</reference>
<keyword evidence="1" id="KW-1133">Transmembrane helix</keyword>
<feature type="transmembrane region" description="Helical" evidence="1">
    <location>
        <begin position="46"/>
        <end position="68"/>
    </location>
</feature>
<keyword evidence="1" id="KW-0472">Membrane</keyword>
<dbReference type="InterPro" id="IPR008407">
    <property type="entry name" value="Brnchd-chn_aa_trnsp_AzlD"/>
</dbReference>